<comment type="caution">
    <text evidence="2">The sequence shown here is derived from an EMBL/GenBank/DDBJ whole genome shotgun (WGS) entry which is preliminary data.</text>
</comment>
<dbReference type="AlphaFoldDB" id="A0A9P4YA77"/>
<reference evidence="2" key="1">
    <citation type="journal article" date="2020" name="Phytopathology">
        <title>Genome sequence of the chestnut blight fungus Cryphonectria parasitica EP155: A fundamental resource for an archetypical invasive plant pathogen.</title>
        <authorList>
            <person name="Crouch J.A."/>
            <person name="Dawe A."/>
            <person name="Aerts A."/>
            <person name="Barry K."/>
            <person name="Churchill A.C.L."/>
            <person name="Grimwood J."/>
            <person name="Hillman B."/>
            <person name="Milgroom M.G."/>
            <person name="Pangilinan J."/>
            <person name="Smith M."/>
            <person name="Salamov A."/>
            <person name="Schmutz J."/>
            <person name="Yadav J."/>
            <person name="Grigoriev I.V."/>
            <person name="Nuss D."/>
        </authorList>
    </citation>
    <scope>NUCLEOTIDE SEQUENCE</scope>
    <source>
        <strain evidence="2">EP155</strain>
    </source>
</reference>
<organism evidence="2 3">
    <name type="scientific">Cryphonectria parasitica (strain ATCC 38755 / EP155)</name>
    <dbReference type="NCBI Taxonomy" id="660469"/>
    <lineage>
        <taxon>Eukaryota</taxon>
        <taxon>Fungi</taxon>
        <taxon>Dikarya</taxon>
        <taxon>Ascomycota</taxon>
        <taxon>Pezizomycotina</taxon>
        <taxon>Sordariomycetes</taxon>
        <taxon>Sordariomycetidae</taxon>
        <taxon>Diaporthales</taxon>
        <taxon>Cryphonectriaceae</taxon>
        <taxon>Cryphonectria-Endothia species complex</taxon>
        <taxon>Cryphonectria</taxon>
    </lineage>
</organism>
<dbReference type="Proteomes" id="UP000803844">
    <property type="component" value="Unassembled WGS sequence"/>
</dbReference>
<keyword evidence="3" id="KW-1185">Reference proteome</keyword>
<feature type="region of interest" description="Disordered" evidence="1">
    <location>
        <begin position="18"/>
        <end position="39"/>
    </location>
</feature>
<proteinExistence type="predicted"/>
<dbReference type="GeneID" id="63839159"/>
<protein>
    <submittedName>
        <fullName evidence="2">Uncharacterized protein</fullName>
    </submittedName>
</protein>
<dbReference type="RefSeq" id="XP_040780220.1">
    <property type="nucleotide sequence ID" value="XM_040922030.1"/>
</dbReference>
<name>A0A9P4YA77_CRYP1</name>
<evidence type="ECO:0000313" key="2">
    <source>
        <dbReference type="EMBL" id="KAF3769259.1"/>
    </source>
</evidence>
<dbReference type="EMBL" id="MU032345">
    <property type="protein sequence ID" value="KAF3769259.1"/>
    <property type="molecule type" value="Genomic_DNA"/>
</dbReference>
<sequence>MPFPYICLLTSPRKPQLRPVTEFPAQQSRRSSRPSNPSAFLLARSSTTLSLSFSLPLPLAEQSTALIPDETVRWPRM</sequence>
<gene>
    <name evidence="2" type="ORF">M406DRAFT_345035</name>
</gene>
<evidence type="ECO:0000256" key="1">
    <source>
        <dbReference type="SAM" id="MobiDB-lite"/>
    </source>
</evidence>
<accession>A0A9P4YA77</accession>
<feature type="compositionally biased region" description="Low complexity" evidence="1">
    <location>
        <begin position="24"/>
        <end position="39"/>
    </location>
</feature>
<evidence type="ECO:0000313" key="3">
    <source>
        <dbReference type="Proteomes" id="UP000803844"/>
    </source>
</evidence>